<dbReference type="InterPro" id="IPR011057">
    <property type="entry name" value="Mss4-like_sf"/>
</dbReference>
<dbReference type="PANTHER" id="PTHR33337">
    <property type="entry name" value="GFA DOMAIN-CONTAINING PROTEIN"/>
    <property type="match status" value="1"/>
</dbReference>
<dbReference type="GO" id="GO:0046872">
    <property type="term" value="F:metal ion binding"/>
    <property type="evidence" value="ECO:0007669"/>
    <property type="project" value="UniProtKB-KW"/>
</dbReference>
<sequence length="144" mass="15934">MTETAITGNCLCGTVQYELSGPPIINVLCHCKNCKKSTGSSFMANSIFKKTQLRIHTGQQNLRTYHDSQTDAKVTVNRSFCTTCGSSLFITNDVSPMLEGAVIVTSGTMNLEDKEWAPKQEYYCRSRGSWVPVIEGTERNNTLP</sequence>
<keyword evidence="4" id="KW-0456">Lyase</keyword>
<name>B6QAR4_TALMQ</name>
<evidence type="ECO:0000313" key="6">
    <source>
        <dbReference type="EMBL" id="EEA25322.1"/>
    </source>
</evidence>
<protein>
    <submittedName>
        <fullName evidence="6">DUF636 domain protein</fullName>
    </submittedName>
</protein>
<gene>
    <name evidence="6" type="ORF">PMAA_064370</name>
</gene>
<comment type="similarity">
    <text evidence="1">Belongs to the Gfa family.</text>
</comment>
<evidence type="ECO:0000259" key="5">
    <source>
        <dbReference type="PROSITE" id="PS51891"/>
    </source>
</evidence>
<dbReference type="GO" id="GO:0016846">
    <property type="term" value="F:carbon-sulfur lyase activity"/>
    <property type="evidence" value="ECO:0007669"/>
    <property type="project" value="InterPro"/>
</dbReference>
<dbReference type="PhylomeDB" id="B6QAR4"/>
<organism evidence="6 7">
    <name type="scientific">Talaromyces marneffei (strain ATCC 18224 / CBS 334.59 / QM 7333)</name>
    <name type="common">Penicillium marneffei</name>
    <dbReference type="NCBI Taxonomy" id="441960"/>
    <lineage>
        <taxon>Eukaryota</taxon>
        <taxon>Fungi</taxon>
        <taxon>Dikarya</taxon>
        <taxon>Ascomycota</taxon>
        <taxon>Pezizomycotina</taxon>
        <taxon>Eurotiomycetes</taxon>
        <taxon>Eurotiomycetidae</taxon>
        <taxon>Eurotiales</taxon>
        <taxon>Trichocomaceae</taxon>
        <taxon>Talaromyces</taxon>
        <taxon>Talaromyces sect. Talaromyces</taxon>
    </lineage>
</organism>
<dbReference type="PROSITE" id="PS51891">
    <property type="entry name" value="CENP_V_GFA"/>
    <property type="match status" value="1"/>
</dbReference>
<dbReference type="InterPro" id="IPR006913">
    <property type="entry name" value="CENP-V/GFA"/>
</dbReference>
<dbReference type="Proteomes" id="UP000001294">
    <property type="component" value="Unassembled WGS sequence"/>
</dbReference>
<keyword evidence="2" id="KW-0479">Metal-binding</keyword>
<dbReference type="VEuPathDB" id="FungiDB:PMAA_064370"/>
<keyword evidence="3" id="KW-0862">Zinc</keyword>
<reference evidence="7" key="1">
    <citation type="journal article" date="2015" name="Genome Announc.">
        <title>Genome sequence of the AIDS-associated pathogen Penicillium marneffei (ATCC18224) and its near taxonomic relative Talaromyces stipitatus (ATCC10500).</title>
        <authorList>
            <person name="Nierman W.C."/>
            <person name="Fedorova-Abrams N.D."/>
            <person name="Andrianopoulos A."/>
        </authorList>
    </citation>
    <scope>NUCLEOTIDE SEQUENCE [LARGE SCALE GENOMIC DNA]</scope>
    <source>
        <strain evidence="7">ATCC 18224 / CBS 334.59 / QM 7333</strain>
    </source>
</reference>
<dbReference type="PANTHER" id="PTHR33337:SF39">
    <property type="entry name" value="DUF636 DOMAIN PROTEIN (AFU_ORTHOLOGUE AFUA_6G11530)"/>
    <property type="match status" value="1"/>
</dbReference>
<evidence type="ECO:0000313" key="7">
    <source>
        <dbReference type="Proteomes" id="UP000001294"/>
    </source>
</evidence>
<dbReference type="AlphaFoldDB" id="B6QAR4"/>
<evidence type="ECO:0000256" key="4">
    <source>
        <dbReference type="ARBA" id="ARBA00023239"/>
    </source>
</evidence>
<accession>B6QAR4</accession>
<dbReference type="Pfam" id="PF04828">
    <property type="entry name" value="GFA"/>
    <property type="match status" value="1"/>
</dbReference>
<feature type="domain" description="CENP-V/GFA" evidence="5">
    <location>
        <begin position="6"/>
        <end position="117"/>
    </location>
</feature>
<keyword evidence="7" id="KW-1185">Reference proteome</keyword>
<evidence type="ECO:0000256" key="1">
    <source>
        <dbReference type="ARBA" id="ARBA00005495"/>
    </source>
</evidence>
<evidence type="ECO:0000256" key="3">
    <source>
        <dbReference type="ARBA" id="ARBA00022833"/>
    </source>
</evidence>
<dbReference type="EMBL" id="DS995900">
    <property type="protein sequence ID" value="EEA25322.1"/>
    <property type="molecule type" value="Genomic_DNA"/>
</dbReference>
<proteinExistence type="inferred from homology"/>
<dbReference type="HOGENOM" id="CLU_055491_3_2_1"/>
<evidence type="ECO:0000256" key="2">
    <source>
        <dbReference type="ARBA" id="ARBA00022723"/>
    </source>
</evidence>
<dbReference type="Gene3D" id="3.90.1590.10">
    <property type="entry name" value="glutathione-dependent formaldehyde- activating enzyme (gfa)"/>
    <property type="match status" value="1"/>
</dbReference>
<dbReference type="OrthoDB" id="4225891at2759"/>
<dbReference type="SUPFAM" id="SSF51316">
    <property type="entry name" value="Mss4-like"/>
    <property type="match status" value="1"/>
</dbReference>